<keyword evidence="1" id="KW-0732">Signal</keyword>
<accession>A0A0G1WFN9</accession>
<proteinExistence type="predicted"/>
<feature type="chain" id="PRO_5002540456" description="Conjugal transfer protein TraH" evidence="1">
    <location>
        <begin position="26"/>
        <end position="529"/>
    </location>
</feature>
<organism evidence="2 3">
    <name type="scientific">Candidatus Magasanikbacteria bacterium GW2011_GWA2_50_22</name>
    <dbReference type="NCBI Taxonomy" id="1619043"/>
    <lineage>
        <taxon>Bacteria</taxon>
        <taxon>Candidatus Magasanikiibacteriota</taxon>
    </lineage>
</organism>
<protein>
    <recommendedName>
        <fullName evidence="4">Conjugal transfer protein TraH</fullName>
    </recommendedName>
</protein>
<comment type="caution">
    <text evidence="2">The sequence shown here is derived from an EMBL/GenBank/DDBJ whole genome shotgun (WGS) entry which is preliminary data.</text>
</comment>
<evidence type="ECO:0000313" key="2">
    <source>
        <dbReference type="EMBL" id="KKW17455.1"/>
    </source>
</evidence>
<evidence type="ECO:0000313" key="3">
    <source>
        <dbReference type="Proteomes" id="UP000033982"/>
    </source>
</evidence>
<feature type="signal peptide" evidence="1">
    <location>
        <begin position="1"/>
        <end position="25"/>
    </location>
</feature>
<reference evidence="2 3" key="1">
    <citation type="journal article" date="2015" name="Nature">
        <title>rRNA introns, odd ribosomes, and small enigmatic genomes across a large radiation of phyla.</title>
        <authorList>
            <person name="Brown C.T."/>
            <person name="Hug L.A."/>
            <person name="Thomas B.C."/>
            <person name="Sharon I."/>
            <person name="Castelle C.J."/>
            <person name="Singh A."/>
            <person name="Wilkins M.J."/>
            <person name="Williams K.H."/>
            <person name="Banfield J.F."/>
        </authorList>
    </citation>
    <scope>NUCLEOTIDE SEQUENCE [LARGE SCALE GENOMIC DNA]</scope>
</reference>
<sequence>MNTKISFILLIFALAVFALPSGTNALDVTAPVIDCRNAPSSSVGRTAAMGGSFVPVSDAAVTLNTGILVYKECVLNELISKQVQFQTSKLLKSTLEDFVGGREVCNWVDDQYICENRSYYPTNLPKELAEVAQNTVTEGLNGDLYNQIPDSYQGLVKQAVYRTNAQQTKNPGASFACSYEGTPAELIAVQNGSYNGPRDLFAVADSNCNPLLSYYNVKSDIMGRASAATQNTLTELSMNNNVYSKTEIDENGLRRVTVPGFILANNLGEKLGSGFRQLENQRETGQLVDKFFSGIGNQLISAGIGGLKGLLSSSPGQPSYIDQVVANTSAAAQNTQTAFTTDAVLVALGNEQEFLRAKQATAGILRQKDAQLHAAEDRCWSDFVLPTVNQFAQTENITFTRKATSTERFAQTVIDANIIPLLSSINAEITVSSTTLNAVNTIAIGVANRTVDQVDAYNQINALRTSGALHTSDQKYAAVQETENVQAAITSVVTDIIKKWGDSMSLPEGWCNTLNNKDAVTQYWVNKWR</sequence>
<evidence type="ECO:0000256" key="1">
    <source>
        <dbReference type="SAM" id="SignalP"/>
    </source>
</evidence>
<dbReference type="EMBL" id="LCQN01000003">
    <property type="protein sequence ID" value="KKW17455.1"/>
    <property type="molecule type" value="Genomic_DNA"/>
</dbReference>
<dbReference type="Proteomes" id="UP000033982">
    <property type="component" value="Unassembled WGS sequence"/>
</dbReference>
<dbReference type="AlphaFoldDB" id="A0A0G1WFN9"/>
<name>A0A0G1WFN9_9BACT</name>
<gene>
    <name evidence="2" type="ORF">UY58_C0003G0032</name>
</gene>
<evidence type="ECO:0008006" key="4">
    <source>
        <dbReference type="Google" id="ProtNLM"/>
    </source>
</evidence>